<feature type="domain" description="Cation/H+ exchanger transmembrane" evidence="8">
    <location>
        <begin position="16"/>
        <end position="380"/>
    </location>
</feature>
<dbReference type="Pfam" id="PF00999">
    <property type="entry name" value="Na_H_Exchanger"/>
    <property type="match status" value="1"/>
</dbReference>
<evidence type="ECO:0000256" key="7">
    <source>
        <dbReference type="SAM" id="Phobius"/>
    </source>
</evidence>
<dbReference type="EMBL" id="JWLZ01000068">
    <property type="protein sequence ID" value="KHT64565.1"/>
    <property type="molecule type" value="Genomic_DNA"/>
</dbReference>
<feature type="transmembrane region" description="Helical" evidence="7">
    <location>
        <begin position="330"/>
        <end position="349"/>
    </location>
</feature>
<dbReference type="InterPro" id="IPR038770">
    <property type="entry name" value="Na+/solute_symporter_sf"/>
</dbReference>
<feature type="transmembrane region" description="Helical" evidence="7">
    <location>
        <begin position="161"/>
        <end position="179"/>
    </location>
</feature>
<evidence type="ECO:0000259" key="8">
    <source>
        <dbReference type="Pfam" id="PF00999"/>
    </source>
</evidence>
<dbReference type="Gene3D" id="1.20.1530.20">
    <property type="match status" value="1"/>
</dbReference>
<keyword evidence="6 7" id="KW-0472">Membrane</keyword>
<dbReference type="RefSeq" id="WP_039459503.1">
    <property type="nucleotide sequence ID" value="NZ_JWLZ01000068.1"/>
</dbReference>
<feature type="transmembrane region" description="Helical" evidence="7">
    <location>
        <begin position="6"/>
        <end position="22"/>
    </location>
</feature>
<feature type="transmembrane region" description="Helical" evidence="7">
    <location>
        <begin position="275"/>
        <end position="294"/>
    </location>
</feature>
<gene>
    <name evidence="9" type="ORF">RJ45_05795</name>
</gene>
<feature type="transmembrane region" description="Helical" evidence="7">
    <location>
        <begin position="300"/>
        <end position="318"/>
    </location>
</feature>
<dbReference type="Proteomes" id="UP000031278">
    <property type="component" value="Unassembled WGS sequence"/>
</dbReference>
<feature type="transmembrane region" description="Helical" evidence="7">
    <location>
        <begin position="34"/>
        <end position="56"/>
    </location>
</feature>
<dbReference type="AlphaFoldDB" id="A0A0B9GIE4"/>
<keyword evidence="2" id="KW-0050">Antiport</keyword>
<organism evidence="9 10">
    <name type="scientific">Photobacterium gaetbulicola</name>
    <dbReference type="NCBI Taxonomy" id="1295392"/>
    <lineage>
        <taxon>Bacteria</taxon>
        <taxon>Pseudomonadati</taxon>
        <taxon>Pseudomonadota</taxon>
        <taxon>Gammaproteobacteria</taxon>
        <taxon>Vibrionales</taxon>
        <taxon>Vibrionaceae</taxon>
        <taxon>Photobacterium</taxon>
    </lineage>
</organism>
<evidence type="ECO:0000256" key="6">
    <source>
        <dbReference type="ARBA" id="ARBA00023136"/>
    </source>
</evidence>
<evidence type="ECO:0000256" key="4">
    <source>
        <dbReference type="ARBA" id="ARBA00022989"/>
    </source>
</evidence>
<feature type="transmembrane region" description="Helical" evidence="7">
    <location>
        <begin position="361"/>
        <end position="383"/>
    </location>
</feature>
<evidence type="ECO:0000313" key="9">
    <source>
        <dbReference type="EMBL" id="KHT64565.1"/>
    </source>
</evidence>
<comment type="caution">
    <text evidence="9">The sequence shown here is derived from an EMBL/GenBank/DDBJ whole genome shotgun (WGS) entry which is preliminary data.</text>
</comment>
<dbReference type="GO" id="GO:0015297">
    <property type="term" value="F:antiporter activity"/>
    <property type="evidence" value="ECO:0007669"/>
    <property type="project" value="UniProtKB-KW"/>
</dbReference>
<feature type="transmembrane region" description="Helical" evidence="7">
    <location>
        <begin position="225"/>
        <end position="254"/>
    </location>
</feature>
<comment type="subcellular location">
    <subcellularLocation>
        <location evidence="1">Membrane</location>
        <topology evidence="1">Multi-pass membrane protein</topology>
    </subcellularLocation>
</comment>
<keyword evidence="3 7" id="KW-0812">Transmembrane</keyword>
<evidence type="ECO:0000313" key="10">
    <source>
        <dbReference type="Proteomes" id="UP000031278"/>
    </source>
</evidence>
<accession>A0A0B9GIE4</accession>
<proteinExistence type="predicted"/>
<dbReference type="PANTHER" id="PTHR43021:SF2">
    <property type="entry name" value="CATION_H+ EXCHANGER DOMAIN-CONTAINING PROTEIN"/>
    <property type="match status" value="1"/>
</dbReference>
<evidence type="ECO:0000256" key="1">
    <source>
        <dbReference type="ARBA" id="ARBA00004141"/>
    </source>
</evidence>
<keyword evidence="5" id="KW-0406">Ion transport</keyword>
<dbReference type="PANTHER" id="PTHR43021">
    <property type="entry name" value="NA(+)/H(+) ANTIPORTER-RELATED"/>
    <property type="match status" value="1"/>
</dbReference>
<sequence>MPVETMPDLLIIGFIFLIGWLAHAISSRAHIPRVTILVSIGVLVGPVGLDIVPAAFTQHFSTVTHLALAMIGFLLGESFAGRDLIAERRQIFLISLGASLVPAIAVFSLVFLVTSNLVLSLVLAGIATATDPAATVDVIHEFRARGAVSRILKGVVAVDDAWGVIIFSLLLVAATTIAGNQTSVGDIAHSVWEVLGALLLGVVIGIPMSVVVGRHRPGEPTLVEAMGFVFICGGCALFLKVSYLLACMMLGATVARRAKHIERPFHDIETVSDPFLIIFFLLSGMSIELSALNLLSVIGLVYVLARCMGKIFGAMVFAHFAQSSPQVTRYLGWCLLPQAGVAIGMALLVSERLPEIGEPVLTLAVTTTVFFELIGPFATRWSLYRAGELQ</sequence>
<dbReference type="GO" id="GO:1902600">
    <property type="term" value="P:proton transmembrane transport"/>
    <property type="evidence" value="ECO:0007669"/>
    <property type="project" value="InterPro"/>
</dbReference>
<evidence type="ECO:0000256" key="2">
    <source>
        <dbReference type="ARBA" id="ARBA00022449"/>
    </source>
</evidence>
<feature type="transmembrane region" description="Helical" evidence="7">
    <location>
        <begin position="62"/>
        <end position="80"/>
    </location>
</feature>
<evidence type="ECO:0000256" key="5">
    <source>
        <dbReference type="ARBA" id="ARBA00023065"/>
    </source>
</evidence>
<protein>
    <recommendedName>
        <fullName evidence="8">Cation/H+ exchanger transmembrane domain-containing protein</fullName>
    </recommendedName>
</protein>
<feature type="transmembrane region" description="Helical" evidence="7">
    <location>
        <begin position="92"/>
        <end position="113"/>
    </location>
</feature>
<feature type="transmembrane region" description="Helical" evidence="7">
    <location>
        <begin position="191"/>
        <end position="213"/>
    </location>
</feature>
<reference evidence="9 10" key="1">
    <citation type="submission" date="2014-12" db="EMBL/GenBank/DDBJ databases">
        <title>Genome sequencing of Photobacterium gaetbulicola AD005a.</title>
        <authorList>
            <person name="Adrian T.G.S."/>
            <person name="Chan K.G."/>
        </authorList>
    </citation>
    <scope>NUCLEOTIDE SEQUENCE [LARGE SCALE GENOMIC DNA]</scope>
    <source>
        <strain evidence="9 10">AD005a</strain>
    </source>
</reference>
<name>A0A0B9GIE4_9GAMM</name>
<dbReference type="InterPro" id="IPR006153">
    <property type="entry name" value="Cation/H_exchanger_TM"/>
</dbReference>
<keyword evidence="2" id="KW-0813">Transport</keyword>
<evidence type="ECO:0000256" key="3">
    <source>
        <dbReference type="ARBA" id="ARBA00022692"/>
    </source>
</evidence>
<dbReference type="GO" id="GO:0016020">
    <property type="term" value="C:membrane"/>
    <property type="evidence" value="ECO:0007669"/>
    <property type="project" value="UniProtKB-SubCell"/>
</dbReference>
<keyword evidence="4 7" id="KW-1133">Transmembrane helix</keyword>